<organism evidence="6 7">
    <name type="scientific">Lymnaea stagnalis</name>
    <name type="common">Great pond snail</name>
    <name type="synonym">Helix stagnalis</name>
    <dbReference type="NCBI Taxonomy" id="6523"/>
    <lineage>
        <taxon>Eukaryota</taxon>
        <taxon>Metazoa</taxon>
        <taxon>Spiralia</taxon>
        <taxon>Lophotrochozoa</taxon>
        <taxon>Mollusca</taxon>
        <taxon>Gastropoda</taxon>
        <taxon>Heterobranchia</taxon>
        <taxon>Euthyneura</taxon>
        <taxon>Panpulmonata</taxon>
        <taxon>Hygrophila</taxon>
        <taxon>Lymnaeoidea</taxon>
        <taxon>Lymnaeidae</taxon>
        <taxon>Lymnaea</taxon>
    </lineage>
</organism>
<dbReference type="PROSITE" id="PS50089">
    <property type="entry name" value="ZF_RING_2"/>
    <property type="match status" value="1"/>
</dbReference>
<dbReference type="Proteomes" id="UP001497497">
    <property type="component" value="Unassembled WGS sequence"/>
</dbReference>
<keyword evidence="7" id="KW-1185">Reference proteome</keyword>
<gene>
    <name evidence="6" type="ORF">GSLYS_00006430001</name>
</gene>
<dbReference type="AlphaFoldDB" id="A0AAV2HEV5"/>
<reference evidence="6 7" key="1">
    <citation type="submission" date="2024-04" db="EMBL/GenBank/DDBJ databases">
        <authorList>
            <consortium name="Genoscope - CEA"/>
            <person name="William W."/>
        </authorList>
    </citation>
    <scope>NUCLEOTIDE SEQUENCE [LARGE SCALE GENOMIC DNA]</scope>
</reference>
<dbReference type="InterPro" id="IPR029071">
    <property type="entry name" value="Ubiquitin-like_domsf"/>
</dbReference>
<dbReference type="InterPro" id="IPR018979">
    <property type="entry name" value="FERM_N"/>
</dbReference>
<dbReference type="GO" id="GO:0008270">
    <property type="term" value="F:zinc ion binding"/>
    <property type="evidence" value="ECO:0007669"/>
    <property type="project" value="UniProtKB-KW"/>
</dbReference>
<dbReference type="PANTHER" id="PTHR23280">
    <property type="entry name" value="4.1 G PROTEIN"/>
    <property type="match status" value="1"/>
</dbReference>
<dbReference type="SUPFAM" id="SSF50729">
    <property type="entry name" value="PH domain-like"/>
    <property type="match status" value="1"/>
</dbReference>
<name>A0AAV2HEV5_LYMST</name>
<evidence type="ECO:0000256" key="3">
    <source>
        <dbReference type="PROSITE-ProRule" id="PRU00175"/>
    </source>
</evidence>
<dbReference type="InterPro" id="IPR019749">
    <property type="entry name" value="Band_41_domain"/>
</dbReference>
<feature type="domain" description="FERM" evidence="4">
    <location>
        <begin position="10"/>
        <end position="305"/>
    </location>
</feature>
<dbReference type="SMART" id="SM00295">
    <property type="entry name" value="B41"/>
    <property type="match status" value="1"/>
</dbReference>
<dbReference type="InterPro" id="IPR001841">
    <property type="entry name" value="Znf_RING"/>
</dbReference>
<evidence type="ECO:0000313" key="6">
    <source>
        <dbReference type="EMBL" id="CAL1532351.1"/>
    </source>
</evidence>
<dbReference type="Gene3D" id="2.30.29.30">
    <property type="entry name" value="Pleckstrin-homology domain (PH domain)/Phosphotyrosine-binding domain (PTB)"/>
    <property type="match status" value="1"/>
</dbReference>
<dbReference type="Pfam" id="PF09380">
    <property type="entry name" value="FERM_C"/>
    <property type="match status" value="1"/>
</dbReference>
<dbReference type="Gene3D" id="3.10.20.90">
    <property type="entry name" value="Phosphatidylinositol 3-kinase Catalytic Subunit, Chain A, domain 1"/>
    <property type="match status" value="1"/>
</dbReference>
<protein>
    <recommendedName>
        <fullName evidence="8">RING-type E3 ubiquitin transferase</fullName>
    </recommendedName>
</protein>
<dbReference type="PROSITE" id="PS00198">
    <property type="entry name" value="4FE4S_FER_1"/>
    <property type="match status" value="1"/>
</dbReference>
<dbReference type="EMBL" id="CAXITT010000114">
    <property type="protein sequence ID" value="CAL1532351.1"/>
    <property type="molecule type" value="Genomic_DNA"/>
</dbReference>
<dbReference type="InterPro" id="IPR019748">
    <property type="entry name" value="FERM_central"/>
</dbReference>
<evidence type="ECO:0000256" key="2">
    <source>
        <dbReference type="ARBA" id="ARBA00022833"/>
    </source>
</evidence>
<dbReference type="SUPFAM" id="SSF54236">
    <property type="entry name" value="Ubiquitin-like"/>
    <property type="match status" value="1"/>
</dbReference>
<dbReference type="InterPro" id="IPR013083">
    <property type="entry name" value="Znf_RING/FYVE/PHD"/>
</dbReference>
<dbReference type="GO" id="GO:0004842">
    <property type="term" value="F:ubiquitin-protein transferase activity"/>
    <property type="evidence" value="ECO:0007669"/>
    <property type="project" value="TreeGrafter"/>
</dbReference>
<evidence type="ECO:0000259" key="5">
    <source>
        <dbReference type="PROSITE" id="PS50089"/>
    </source>
</evidence>
<proteinExistence type="predicted"/>
<dbReference type="SMART" id="SM01196">
    <property type="entry name" value="FERM_C"/>
    <property type="match status" value="1"/>
</dbReference>
<dbReference type="Pfam" id="PF09379">
    <property type="entry name" value="FERM_N"/>
    <property type="match status" value="1"/>
</dbReference>
<dbReference type="SUPFAM" id="SSF47031">
    <property type="entry name" value="Second domain of FERM"/>
    <property type="match status" value="1"/>
</dbReference>
<dbReference type="PROSITE" id="PS50057">
    <property type="entry name" value="FERM_3"/>
    <property type="match status" value="1"/>
</dbReference>
<keyword evidence="1 3" id="KW-0479">Metal-binding</keyword>
<evidence type="ECO:0000313" key="7">
    <source>
        <dbReference type="Proteomes" id="UP001497497"/>
    </source>
</evidence>
<dbReference type="Pfam" id="PF00373">
    <property type="entry name" value="FERM_M"/>
    <property type="match status" value="1"/>
</dbReference>
<dbReference type="Gene3D" id="1.20.80.10">
    <property type="match status" value="1"/>
</dbReference>
<feature type="domain" description="RING-type" evidence="5">
    <location>
        <begin position="415"/>
        <end position="449"/>
    </location>
</feature>
<evidence type="ECO:0000256" key="1">
    <source>
        <dbReference type="ARBA" id="ARBA00022771"/>
    </source>
</evidence>
<keyword evidence="2" id="KW-0862">Zinc</keyword>
<dbReference type="Gene3D" id="3.30.40.10">
    <property type="entry name" value="Zinc/RING finger domain, C3HC4 (zinc finger)"/>
    <property type="match status" value="1"/>
</dbReference>
<comment type="caution">
    <text evidence="6">The sequence shown here is derived from an EMBL/GenBank/DDBJ whole genome shotgun (WGS) entry which is preliminary data.</text>
</comment>
<dbReference type="CDD" id="cd14473">
    <property type="entry name" value="FERM_B-lobe"/>
    <property type="match status" value="1"/>
</dbReference>
<sequence length="473" mass="54494">MNQRCKMLCYISQPRLGPNRQCTVIETDIDPKQIGQVLLDKVLNKLGILEVDYFGLQYKGPKNEDLWLNLRNRVCDHEIHRSHYVYRFSLRVKFFVAPHLVQQESTRELFYTQVKDEMSKGLISLTEPECDKSKLATIVALITQADCGDQTGNEYQRTVYAQILKEICPSYEPDTSILENVHTLHSNLRGMSTGSARYRMLKEVSTLSSYGVEQHKAMNSQGEEVLFRVGPDGIMLTEGRANIVKMLPYTQIRLATHNEKVVRIELINDAGETEKEECFKLISSRAAVALYRCITEMHSFYRCDTICSDVQSQYCRDFRGTFVSIFNENSDLGKRYIFDIQRTRQEAYDYVRRQLYASPEASPAHCGYNVPVFQFDDHELGTLEKTDVTGSNMNLERDVKLLKERIEGLQDALLCCICMDKIVCVVLCPCGHMTCEECSKCIENCPQCRAGVERFQKVFQDFGFHRRKEQQIV</sequence>
<keyword evidence="1 3" id="KW-0863">Zinc-finger</keyword>
<dbReference type="PRINTS" id="PR00935">
    <property type="entry name" value="BAND41"/>
</dbReference>
<dbReference type="InterPro" id="IPR000299">
    <property type="entry name" value="FERM_domain"/>
</dbReference>
<evidence type="ECO:0008006" key="8">
    <source>
        <dbReference type="Google" id="ProtNLM"/>
    </source>
</evidence>
<accession>A0AAV2HEV5</accession>
<dbReference type="InterPro" id="IPR035963">
    <property type="entry name" value="FERM_2"/>
</dbReference>
<dbReference type="InterPro" id="IPR014352">
    <property type="entry name" value="FERM/acyl-CoA-bd_prot_sf"/>
</dbReference>
<evidence type="ECO:0000259" key="4">
    <source>
        <dbReference type="PROSITE" id="PS50057"/>
    </source>
</evidence>
<dbReference type="Pfam" id="PF13920">
    <property type="entry name" value="zf-C3HC4_3"/>
    <property type="match status" value="1"/>
</dbReference>
<dbReference type="SUPFAM" id="SSF57850">
    <property type="entry name" value="RING/U-box"/>
    <property type="match status" value="1"/>
</dbReference>
<dbReference type="InterPro" id="IPR017900">
    <property type="entry name" value="4Fe4S_Fe_S_CS"/>
</dbReference>
<dbReference type="InterPro" id="IPR018980">
    <property type="entry name" value="FERM_PH-like_C"/>
</dbReference>
<dbReference type="GO" id="GO:0006511">
    <property type="term" value="P:ubiquitin-dependent protein catabolic process"/>
    <property type="evidence" value="ECO:0007669"/>
    <property type="project" value="TreeGrafter"/>
</dbReference>
<dbReference type="PANTHER" id="PTHR23280:SF13">
    <property type="entry name" value="E3 UBIQUITIN-PROTEIN LIGASE MYLIP"/>
    <property type="match status" value="1"/>
</dbReference>
<dbReference type="InterPro" id="IPR011993">
    <property type="entry name" value="PH-like_dom_sf"/>
</dbReference>